<dbReference type="RefSeq" id="WP_146562685.1">
    <property type="nucleotide sequence ID" value="NZ_SIHJ01000001.1"/>
</dbReference>
<organism evidence="2 3">
    <name type="scientific">Posidoniimonas corsicana</name>
    <dbReference type="NCBI Taxonomy" id="1938618"/>
    <lineage>
        <taxon>Bacteria</taxon>
        <taxon>Pseudomonadati</taxon>
        <taxon>Planctomycetota</taxon>
        <taxon>Planctomycetia</taxon>
        <taxon>Pirellulales</taxon>
        <taxon>Lacipirellulaceae</taxon>
        <taxon>Posidoniimonas</taxon>
    </lineage>
</organism>
<name>A0A5C5VBX2_9BACT</name>
<evidence type="ECO:0000313" key="2">
    <source>
        <dbReference type="EMBL" id="TWT36068.1"/>
    </source>
</evidence>
<comment type="caution">
    <text evidence="2">The sequence shown here is derived from an EMBL/GenBank/DDBJ whole genome shotgun (WGS) entry which is preliminary data.</text>
</comment>
<evidence type="ECO:0000313" key="3">
    <source>
        <dbReference type="Proteomes" id="UP000316714"/>
    </source>
</evidence>
<sequence>MGSLNEGIKTFNSTVRTLIAAVVVGGAGLVGYQAYDVYNEPNKRLQEQEAKLQQALGDLQATQSRVEEQQQELAEKTLKIDQLETARYLLKVDQRIAELRVLSQTPGPEEGDPVVTTVEFVETDPEGKQIGKPQRFDVPGEQVYLEYLVVKFDDEYVEQAHLEKGTAICLFRRLFGSAQKPEEGFPLDSPNTRPTAYARGERMSEFEEQLWADFWALAHDPDRLAELGIRNAQSNSPAIVARPGARYLLELRSTGDLTLKYVAE</sequence>
<keyword evidence="3" id="KW-1185">Reference proteome</keyword>
<dbReference type="OrthoDB" id="259658at2"/>
<gene>
    <name evidence="2" type="ORF">KOR34_09670</name>
</gene>
<protein>
    <submittedName>
        <fullName evidence="2">Uncharacterized protein</fullName>
    </submittedName>
</protein>
<proteinExistence type="predicted"/>
<dbReference type="EMBL" id="SIHJ01000001">
    <property type="protein sequence ID" value="TWT36068.1"/>
    <property type="molecule type" value="Genomic_DNA"/>
</dbReference>
<accession>A0A5C5VBX2</accession>
<dbReference type="Proteomes" id="UP000316714">
    <property type="component" value="Unassembled WGS sequence"/>
</dbReference>
<reference evidence="2 3" key="1">
    <citation type="submission" date="2019-02" db="EMBL/GenBank/DDBJ databases">
        <title>Deep-cultivation of Planctomycetes and their phenomic and genomic characterization uncovers novel biology.</title>
        <authorList>
            <person name="Wiegand S."/>
            <person name="Jogler M."/>
            <person name="Boedeker C."/>
            <person name="Pinto D."/>
            <person name="Vollmers J."/>
            <person name="Rivas-Marin E."/>
            <person name="Kohn T."/>
            <person name="Peeters S.H."/>
            <person name="Heuer A."/>
            <person name="Rast P."/>
            <person name="Oberbeckmann S."/>
            <person name="Bunk B."/>
            <person name="Jeske O."/>
            <person name="Meyerdierks A."/>
            <person name="Storesund J.E."/>
            <person name="Kallscheuer N."/>
            <person name="Luecker S."/>
            <person name="Lage O.M."/>
            <person name="Pohl T."/>
            <person name="Merkel B.J."/>
            <person name="Hornburger P."/>
            <person name="Mueller R.-W."/>
            <person name="Bruemmer F."/>
            <person name="Labrenz M."/>
            <person name="Spormann A.M."/>
            <person name="Op Den Camp H."/>
            <person name="Overmann J."/>
            <person name="Amann R."/>
            <person name="Jetten M.S.M."/>
            <person name="Mascher T."/>
            <person name="Medema M.H."/>
            <person name="Devos D.P."/>
            <person name="Kaster A.-K."/>
            <person name="Ovreas L."/>
            <person name="Rohde M."/>
            <person name="Galperin M.Y."/>
            <person name="Jogler C."/>
        </authorList>
    </citation>
    <scope>NUCLEOTIDE SEQUENCE [LARGE SCALE GENOMIC DNA]</scope>
    <source>
        <strain evidence="2 3">KOR34</strain>
    </source>
</reference>
<keyword evidence="1" id="KW-0175">Coiled coil</keyword>
<dbReference type="AlphaFoldDB" id="A0A5C5VBX2"/>
<feature type="coiled-coil region" evidence="1">
    <location>
        <begin position="42"/>
        <end position="86"/>
    </location>
</feature>
<evidence type="ECO:0000256" key="1">
    <source>
        <dbReference type="SAM" id="Coils"/>
    </source>
</evidence>